<gene>
    <name evidence="4" type="primary">rhlG_2</name>
    <name evidence="4" type="ORF">POI8812_03170</name>
</gene>
<dbReference type="InterPro" id="IPR052178">
    <property type="entry name" value="Sec_Metab_Biosynth_SDR"/>
</dbReference>
<dbReference type="SUPFAM" id="SSF51735">
    <property type="entry name" value="NAD(P)-binding Rossmann-fold domains"/>
    <property type="match status" value="1"/>
</dbReference>
<dbReference type="PANTHER" id="PTHR43618">
    <property type="entry name" value="7-ALPHA-HYDROXYSTEROID DEHYDROGENASE"/>
    <property type="match status" value="1"/>
</dbReference>
<dbReference type="EC" id="1.1.1.100" evidence="4"/>
<dbReference type="Proteomes" id="UP000244932">
    <property type="component" value="Unassembled WGS sequence"/>
</dbReference>
<protein>
    <submittedName>
        <fullName evidence="4">Rhamnolipids biosynthesis 3-oxoacyl-[acyl-carrier-protein] reductase</fullName>
        <ecNumber evidence="4">1.1.1.100</ecNumber>
    </submittedName>
</protein>
<dbReference type="GO" id="GO:0004316">
    <property type="term" value="F:3-oxoacyl-[acyl-carrier-protein] reductase (NADPH) activity"/>
    <property type="evidence" value="ECO:0007669"/>
    <property type="project" value="UniProtKB-EC"/>
</dbReference>
<name>A0A2R8AF57_9RHOB</name>
<evidence type="ECO:0000313" key="5">
    <source>
        <dbReference type="Proteomes" id="UP000244932"/>
    </source>
</evidence>
<dbReference type="Gene3D" id="3.40.50.720">
    <property type="entry name" value="NAD(P)-binding Rossmann-like Domain"/>
    <property type="match status" value="1"/>
</dbReference>
<keyword evidence="2" id="KW-0521">NADP</keyword>
<dbReference type="PROSITE" id="PS00061">
    <property type="entry name" value="ADH_SHORT"/>
    <property type="match status" value="1"/>
</dbReference>
<keyword evidence="5" id="KW-1185">Reference proteome</keyword>
<proteinExistence type="inferred from homology"/>
<dbReference type="PRINTS" id="PR00080">
    <property type="entry name" value="SDRFAMILY"/>
</dbReference>
<organism evidence="4 5">
    <name type="scientific">Pontivivens insulae</name>
    <dbReference type="NCBI Taxonomy" id="1639689"/>
    <lineage>
        <taxon>Bacteria</taxon>
        <taxon>Pseudomonadati</taxon>
        <taxon>Pseudomonadota</taxon>
        <taxon>Alphaproteobacteria</taxon>
        <taxon>Rhodobacterales</taxon>
        <taxon>Paracoccaceae</taxon>
        <taxon>Pontivivens</taxon>
    </lineage>
</organism>
<evidence type="ECO:0000256" key="1">
    <source>
        <dbReference type="ARBA" id="ARBA00006484"/>
    </source>
</evidence>
<accession>A0A2R8AF57</accession>
<keyword evidence="3 4" id="KW-0560">Oxidoreductase</keyword>
<dbReference type="FunFam" id="3.40.50.720:FF:000084">
    <property type="entry name" value="Short-chain dehydrogenase reductase"/>
    <property type="match status" value="1"/>
</dbReference>
<dbReference type="PANTHER" id="PTHR43618:SF8">
    <property type="entry name" value="7ALPHA-HYDROXYSTEROID DEHYDROGENASE"/>
    <property type="match status" value="1"/>
</dbReference>
<dbReference type="InterPro" id="IPR036291">
    <property type="entry name" value="NAD(P)-bd_dom_sf"/>
</dbReference>
<dbReference type="Pfam" id="PF13561">
    <property type="entry name" value="adh_short_C2"/>
    <property type="match status" value="1"/>
</dbReference>
<dbReference type="OrthoDB" id="286404at2"/>
<reference evidence="4 5" key="1">
    <citation type="submission" date="2018-03" db="EMBL/GenBank/DDBJ databases">
        <authorList>
            <person name="Keele B.F."/>
        </authorList>
    </citation>
    <scope>NUCLEOTIDE SEQUENCE [LARGE SCALE GENOMIC DNA]</scope>
    <source>
        <strain evidence="4 5">CeCT 8812</strain>
    </source>
</reference>
<comment type="similarity">
    <text evidence="1">Belongs to the short-chain dehydrogenases/reductases (SDR) family.</text>
</comment>
<dbReference type="EMBL" id="OMKW01000004">
    <property type="protein sequence ID" value="SPF30826.1"/>
    <property type="molecule type" value="Genomic_DNA"/>
</dbReference>
<dbReference type="AlphaFoldDB" id="A0A2R8AF57"/>
<dbReference type="RefSeq" id="WP_108783522.1">
    <property type="nucleotide sequence ID" value="NZ_OMKW01000004.1"/>
</dbReference>
<dbReference type="PRINTS" id="PR00081">
    <property type="entry name" value="GDHRDH"/>
</dbReference>
<evidence type="ECO:0000313" key="4">
    <source>
        <dbReference type="EMBL" id="SPF30826.1"/>
    </source>
</evidence>
<dbReference type="InterPro" id="IPR002347">
    <property type="entry name" value="SDR_fam"/>
</dbReference>
<dbReference type="InterPro" id="IPR020904">
    <property type="entry name" value="Sc_DH/Rdtase_CS"/>
</dbReference>
<evidence type="ECO:0000256" key="2">
    <source>
        <dbReference type="ARBA" id="ARBA00022857"/>
    </source>
</evidence>
<evidence type="ECO:0000256" key="3">
    <source>
        <dbReference type="ARBA" id="ARBA00023002"/>
    </source>
</evidence>
<sequence length="272" mass="27974">MSYLDNLFSVSGKVALVTGGATGIGRMIAEALVMGGAHVLIASRKGAACEAVADEINAAGGAGRAEGFAGDVSTADGIAALVAEVKARSARLDILVNNAGITWGEPYETFPMEQWTRIMDVNVGAMFTLTRDLTPMLEASATDADPARIINIGSVMGTVPLAEGAYSYTMSKAAVHHMTKTLATELAGRRITVNAFAPGPFPSKMTRFATGTPEKAEKVGSNVPLGRIGNAEDMAGATLYLCGKGGAYVSGAILPLDGGMSVQTPLNLFANT</sequence>